<keyword evidence="2" id="KW-1185">Reference proteome</keyword>
<organism evidence="1 2">
    <name type="scientific">Shinella sumterensis</name>
    <dbReference type="NCBI Taxonomy" id="1967501"/>
    <lineage>
        <taxon>Bacteria</taxon>
        <taxon>Pseudomonadati</taxon>
        <taxon>Pseudomonadota</taxon>
        <taxon>Alphaproteobacteria</taxon>
        <taxon>Hyphomicrobiales</taxon>
        <taxon>Rhizobiaceae</taxon>
        <taxon>Shinella</taxon>
    </lineage>
</organism>
<dbReference type="EMBL" id="CP132302">
    <property type="protein sequence ID" value="WLR98749.1"/>
    <property type="molecule type" value="Genomic_DNA"/>
</dbReference>
<reference evidence="1 2" key="1">
    <citation type="submission" date="2023-08" db="EMBL/GenBank/DDBJ databases">
        <title>Pathogen: clinical or host-associated sample.</title>
        <authorList>
            <person name="Hergert J."/>
            <person name="Casey R."/>
            <person name="Wagner J."/>
            <person name="Young E.L."/>
            <person name="Oakeson K.F."/>
        </authorList>
    </citation>
    <scope>NUCLEOTIDE SEQUENCE [LARGE SCALE GENOMIC DNA]</scope>
    <source>
        <strain evidence="1 2">1760953</strain>
    </source>
</reference>
<protein>
    <submittedName>
        <fullName evidence="1">Uncharacterized protein</fullName>
    </submittedName>
</protein>
<accession>A0AA50H9A8</accession>
<dbReference type="RefSeq" id="WP_306038374.1">
    <property type="nucleotide sequence ID" value="NZ_CP132302.1"/>
</dbReference>
<gene>
    <name evidence="1" type="ORF">Q9313_06930</name>
</gene>
<evidence type="ECO:0000313" key="2">
    <source>
        <dbReference type="Proteomes" id="UP001234585"/>
    </source>
</evidence>
<name>A0AA50H9A8_9HYPH</name>
<dbReference type="Proteomes" id="UP001234585">
    <property type="component" value="Chromosome"/>
</dbReference>
<sequence>MNTNHIELESRALNALIAEVAEALTADDTLTVSDALDEMEGIWMHTECPEIRSRAAAFMRQHAAYGEFYKFSA</sequence>
<proteinExistence type="predicted"/>
<evidence type="ECO:0000313" key="1">
    <source>
        <dbReference type="EMBL" id="WLR98749.1"/>
    </source>
</evidence>
<dbReference type="AlphaFoldDB" id="A0AA50H9A8"/>